<feature type="region of interest" description="Disordered" evidence="5">
    <location>
        <begin position="26"/>
        <end position="46"/>
    </location>
</feature>
<dbReference type="InterPro" id="IPR051313">
    <property type="entry name" value="Bact_iron-sidero_bind"/>
</dbReference>
<evidence type="ECO:0000256" key="6">
    <source>
        <dbReference type="SAM" id="SignalP"/>
    </source>
</evidence>
<dbReference type="Gene3D" id="3.40.50.1980">
    <property type="entry name" value="Nitrogenase molybdenum iron protein domain"/>
    <property type="match status" value="2"/>
</dbReference>
<feature type="signal peptide" evidence="6">
    <location>
        <begin position="1"/>
        <end position="20"/>
    </location>
</feature>
<dbReference type="Proteomes" id="UP001232445">
    <property type="component" value="Unassembled WGS sequence"/>
</dbReference>
<evidence type="ECO:0000256" key="5">
    <source>
        <dbReference type="SAM" id="MobiDB-lite"/>
    </source>
</evidence>
<dbReference type="CDD" id="cd01140">
    <property type="entry name" value="FatB"/>
    <property type="match status" value="1"/>
</dbReference>
<evidence type="ECO:0000256" key="4">
    <source>
        <dbReference type="ARBA" id="ARBA00022729"/>
    </source>
</evidence>
<evidence type="ECO:0000256" key="3">
    <source>
        <dbReference type="ARBA" id="ARBA00022448"/>
    </source>
</evidence>
<comment type="subcellular location">
    <subcellularLocation>
        <location evidence="1">Cell membrane</location>
        <topology evidence="1">Lipid-anchor</topology>
    </subcellularLocation>
</comment>
<evidence type="ECO:0000313" key="9">
    <source>
        <dbReference type="Proteomes" id="UP001232445"/>
    </source>
</evidence>
<dbReference type="PANTHER" id="PTHR30532:SF28">
    <property type="entry name" value="PETROBACTIN-BINDING PROTEIN YCLQ"/>
    <property type="match status" value="1"/>
</dbReference>
<feature type="chain" id="PRO_5045095092" evidence="6">
    <location>
        <begin position="21"/>
        <end position="332"/>
    </location>
</feature>
<sequence>MMKRLALVMMVWMMVLVVTACGSGEGTGGSAETASGTTGESVAAGDAVEESVQETELTIAHQLGETTVPKNPEKVVVFDFGILDSLDKMGVPVTGVPQANIPPYLAKYEGDEYENVGSLKEPDFEKMSEIDPDLIIISGRQAEAYEELSKLGPTIFLGVDTTNYMASFKENMLTLGKIFDQESFVEEELHNIEAAVKELHEQASSSGQTALVILANDGNISAFGPGSRFGFVYDDFGFEAVDENIEASTHGMNVSFEYIAEQDPDYLFVIDRGAVLGGETSAQQMLDNELVANTKAYQQDQIVYLDANYWYLSGGGLVSVAEMIKQVKEAIN</sequence>
<dbReference type="EMBL" id="JAUSUQ010000003">
    <property type="protein sequence ID" value="MDQ0338446.1"/>
    <property type="molecule type" value="Genomic_DNA"/>
</dbReference>
<name>A0ABU0CRF1_9BACI</name>
<dbReference type="PROSITE" id="PS51257">
    <property type="entry name" value="PROKAR_LIPOPROTEIN"/>
    <property type="match status" value="1"/>
</dbReference>
<feature type="compositionally biased region" description="Low complexity" evidence="5">
    <location>
        <begin position="30"/>
        <end position="41"/>
    </location>
</feature>
<evidence type="ECO:0000256" key="1">
    <source>
        <dbReference type="ARBA" id="ARBA00004193"/>
    </source>
</evidence>
<dbReference type="InterPro" id="IPR033870">
    <property type="entry name" value="FatB"/>
</dbReference>
<evidence type="ECO:0000256" key="2">
    <source>
        <dbReference type="ARBA" id="ARBA00008814"/>
    </source>
</evidence>
<gene>
    <name evidence="8" type="ORF">J2S00_001230</name>
</gene>
<accession>A0ABU0CRF1</accession>
<dbReference type="PROSITE" id="PS50983">
    <property type="entry name" value="FE_B12_PBP"/>
    <property type="match status" value="1"/>
</dbReference>
<feature type="domain" description="Fe/B12 periplasmic-binding" evidence="7">
    <location>
        <begin position="74"/>
        <end position="332"/>
    </location>
</feature>
<reference evidence="8 9" key="1">
    <citation type="submission" date="2023-07" db="EMBL/GenBank/DDBJ databases">
        <title>Genomic Encyclopedia of Type Strains, Phase IV (KMG-IV): sequencing the most valuable type-strain genomes for metagenomic binning, comparative biology and taxonomic classification.</title>
        <authorList>
            <person name="Goeker M."/>
        </authorList>
    </citation>
    <scope>NUCLEOTIDE SEQUENCE [LARGE SCALE GENOMIC DNA]</scope>
    <source>
        <strain evidence="8 9">DSM 17740</strain>
    </source>
</reference>
<keyword evidence="3" id="KW-0813">Transport</keyword>
<keyword evidence="4 6" id="KW-0732">Signal</keyword>
<protein>
    <submittedName>
        <fullName evidence="8">Iron complex transport system substrate-binding protein</fullName>
    </submittedName>
</protein>
<evidence type="ECO:0000259" key="7">
    <source>
        <dbReference type="PROSITE" id="PS50983"/>
    </source>
</evidence>
<dbReference type="Pfam" id="PF01497">
    <property type="entry name" value="Peripla_BP_2"/>
    <property type="match status" value="1"/>
</dbReference>
<proteinExistence type="inferred from homology"/>
<comment type="caution">
    <text evidence="8">The sequence shown here is derived from an EMBL/GenBank/DDBJ whole genome shotgun (WGS) entry which is preliminary data.</text>
</comment>
<comment type="similarity">
    <text evidence="2">Belongs to the bacterial solute-binding protein 8 family.</text>
</comment>
<dbReference type="PANTHER" id="PTHR30532">
    <property type="entry name" value="IRON III DICITRATE-BINDING PERIPLASMIC PROTEIN"/>
    <property type="match status" value="1"/>
</dbReference>
<dbReference type="InterPro" id="IPR002491">
    <property type="entry name" value="ABC_transptr_periplasmic_BD"/>
</dbReference>
<evidence type="ECO:0000313" key="8">
    <source>
        <dbReference type="EMBL" id="MDQ0338446.1"/>
    </source>
</evidence>
<dbReference type="SUPFAM" id="SSF53807">
    <property type="entry name" value="Helical backbone' metal receptor"/>
    <property type="match status" value="1"/>
</dbReference>
<keyword evidence="9" id="KW-1185">Reference proteome</keyword>
<organism evidence="8 9">
    <name type="scientific">Caldalkalibacillus uzonensis</name>
    <dbReference type="NCBI Taxonomy" id="353224"/>
    <lineage>
        <taxon>Bacteria</taxon>
        <taxon>Bacillati</taxon>
        <taxon>Bacillota</taxon>
        <taxon>Bacilli</taxon>
        <taxon>Bacillales</taxon>
        <taxon>Bacillaceae</taxon>
        <taxon>Caldalkalibacillus</taxon>
    </lineage>
</organism>